<dbReference type="AlphaFoldDB" id="A0A8J3JB70"/>
<keyword evidence="2" id="KW-1185">Reference proteome</keyword>
<organism evidence="1 2">
    <name type="scientific">Actinocatenispora rupis</name>
    <dbReference type="NCBI Taxonomy" id="519421"/>
    <lineage>
        <taxon>Bacteria</taxon>
        <taxon>Bacillati</taxon>
        <taxon>Actinomycetota</taxon>
        <taxon>Actinomycetes</taxon>
        <taxon>Micromonosporales</taxon>
        <taxon>Micromonosporaceae</taxon>
        <taxon>Actinocatenispora</taxon>
    </lineage>
</organism>
<dbReference type="Proteomes" id="UP000612808">
    <property type="component" value="Unassembled WGS sequence"/>
</dbReference>
<proteinExistence type="predicted"/>
<sequence length="241" mass="25862">MDSAFGLLCAGPRPLSLDTTEEPDLPDGPVPLVRLRRLLLDPATGRQSRDAVWRRLVVHAQSGQPEWVIAAAGMAMPSLRRAAGRIAFRWHGDAADIDAELLTGFLTALRRVDPDLPRLCQRLCRAAASAARRVRHAGVPAVALHGDYPESQAPHRPYGHPDLVLGRAVRAGVITAAEADLIGRTRLGGEPIAVRAAALGVATHAAIMRRRRAEYRLVAQIRAGRIDGLLRDPDADPAGVG</sequence>
<comment type="caution">
    <text evidence="1">The sequence shown here is derived from an EMBL/GenBank/DDBJ whole genome shotgun (WGS) entry which is preliminary data.</text>
</comment>
<protein>
    <submittedName>
        <fullName evidence="1">Uncharacterized protein</fullName>
    </submittedName>
</protein>
<gene>
    <name evidence="1" type="ORF">Aru02nite_44580</name>
</gene>
<evidence type="ECO:0000313" key="2">
    <source>
        <dbReference type="Proteomes" id="UP000612808"/>
    </source>
</evidence>
<dbReference type="EMBL" id="BOMB01000024">
    <property type="protein sequence ID" value="GID13569.1"/>
    <property type="molecule type" value="Genomic_DNA"/>
</dbReference>
<evidence type="ECO:0000313" key="1">
    <source>
        <dbReference type="EMBL" id="GID13569.1"/>
    </source>
</evidence>
<name>A0A8J3JB70_9ACTN</name>
<accession>A0A8J3JB70</accession>
<reference evidence="1" key="1">
    <citation type="submission" date="2021-01" db="EMBL/GenBank/DDBJ databases">
        <title>Whole genome shotgun sequence of Actinocatenispora rupis NBRC 107355.</title>
        <authorList>
            <person name="Komaki H."/>
            <person name="Tamura T."/>
        </authorList>
    </citation>
    <scope>NUCLEOTIDE SEQUENCE</scope>
    <source>
        <strain evidence="1">NBRC 107355</strain>
    </source>
</reference>
<dbReference type="RefSeq" id="WP_203660707.1">
    <property type="nucleotide sequence ID" value="NZ_BAAAZM010000011.1"/>
</dbReference>